<dbReference type="RefSeq" id="WP_105933959.1">
    <property type="nucleotide sequence ID" value="NZ_PVNP01000053.1"/>
</dbReference>
<evidence type="ECO:0000259" key="2">
    <source>
        <dbReference type="Pfam" id="PF13767"/>
    </source>
</evidence>
<organism evidence="3 4">
    <name type="scientific">Alteromonas alba</name>
    <dbReference type="NCBI Taxonomy" id="2079529"/>
    <lineage>
        <taxon>Bacteria</taxon>
        <taxon>Pseudomonadati</taxon>
        <taxon>Pseudomonadota</taxon>
        <taxon>Gammaproteobacteria</taxon>
        <taxon>Alteromonadales</taxon>
        <taxon>Alteromonadaceae</taxon>
        <taxon>Alteromonas/Salinimonas group</taxon>
        <taxon>Alteromonas</taxon>
    </lineage>
</organism>
<dbReference type="Pfam" id="PF13767">
    <property type="entry name" value="DUF4168"/>
    <property type="match status" value="1"/>
</dbReference>
<evidence type="ECO:0000313" key="4">
    <source>
        <dbReference type="Proteomes" id="UP000238949"/>
    </source>
</evidence>
<evidence type="ECO:0000256" key="1">
    <source>
        <dbReference type="SAM" id="SignalP"/>
    </source>
</evidence>
<gene>
    <name evidence="3" type="ORF">C6Y40_06890</name>
</gene>
<accession>A0A2S9VCR7</accession>
<feature type="signal peptide" evidence="1">
    <location>
        <begin position="1"/>
        <end position="25"/>
    </location>
</feature>
<dbReference type="AlphaFoldDB" id="A0A2S9VCR7"/>
<dbReference type="InterPro" id="IPR025433">
    <property type="entry name" value="DUF4168"/>
</dbReference>
<feature type="chain" id="PRO_5015760493" description="DUF4168 domain-containing protein" evidence="1">
    <location>
        <begin position="26"/>
        <end position="135"/>
    </location>
</feature>
<keyword evidence="4" id="KW-1185">Reference proteome</keyword>
<protein>
    <recommendedName>
        <fullName evidence="2">DUF4168 domain-containing protein</fullName>
    </recommendedName>
</protein>
<dbReference type="EMBL" id="PVNP01000053">
    <property type="protein sequence ID" value="PRO74252.1"/>
    <property type="molecule type" value="Genomic_DNA"/>
</dbReference>
<dbReference type="Proteomes" id="UP000238949">
    <property type="component" value="Unassembled WGS sequence"/>
</dbReference>
<sequence length="135" mass="15256">MTRLAKLIALTTLSLTTGAVSSVYAAQKVQDNEKAINQIQTSVEQQQFDDSTLEKFTVAMYAVQDVAKEFEVKLQQEQSTEKQQQLQTNAREAMVDEIKQAGLEVKTYTTIAQLVRQDEALRQRIMNIVNDQDNS</sequence>
<keyword evidence="1" id="KW-0732">Signal</keyword>
<reference evidence="4" key="1">
    <citation type="journal article" date="2020" name="Int. J. Syst. Evol. Microbiol.">
        <title>Alteromonas alba sp. nov., a marine bacterium isolated from the seawater of the West Pacific Ocean.</title>
        <authorList>
            <person name="Sun C."/>
            <person name="Wu Y.-H."/>
            <person name="Xamxidin M."/>
            <person name="Cheng H."/>
            <person name="Xu X.-W."/>
        </authorList>
    </citation>
    <scope>NUCLEOTIDE SEQUENCE [LARGE SCALE GENOMIC DNA]</scope>
    <source>
        <strain evidence="4">190</strain>
    </source>
</reference>
<dbReference type="OrthoDB" id="5772815at2"/>
<feature type="domain" description="DUF4168" evidence="2">
    <location>
        <begin position="50"/>
        <end position="125"/>
    </location>
</feature>
<comment type="caution">
    <text evidence="3">The sequence shown here is derived from an EMBL/GenBank/DDBJ whole genome shotgun (WGS) entry which is preliminary data.</text>
</comment>
<proteinExistence type="predicted"/>
<evidence type="ECO:0000313" key="3">
    <source>
        <dbReference type="EMBL" id="PRO74252.1"/>
    </source>
</evidence>
<name>A0A2S9VCR7_9ALTE</name>